<keyword evidence="1" id="KW-0472">Membrane</keyword>
<keyword evidence="3" id="KW-1185">Reference proteome</keyword>
<feature type="transmembrane region" description="Helical" evidence="1">
    <location>
        <begin position="6"/>
        <end position="27"/>
    </location>
</feature>
<gene>
    <name evidence="2" type="ORF">DYBT9623_01839</name>
</gene>
<name>A0ABN7RA68_9BACT</name>
<keyword evidence="1" id="KW-0812">Transmembrane</keyword>
<keyword evidence="1" id="KW-1133">Transmembrane helix</keyword>
<proteinExistence type="predicted"/>
<comment type="caution">
    <text evidence="2">The sequence shown here is derived from an EMBL/GenBank/DDBJ whole genome shotgun (WGS) entry which is preliminary data.</text>
</comment>
<dbReference type="Pfam" id="PF13644">
    <property type="entry name" value="DKNYY"/>
    <property type="match status" value="1"/>
</dbReference>
<evidence type="ECO:0000313" key="3">
    <source>
        <dbReference type="Proteomes" id="UP000679725"/>
    </source>
</evidence>
<evidence type="ECO:0000313" key="2">
    <source>
        <dbReference type="EMBL" id="CAG5069104.1"/>
    </source>
</evidence>
<organism evidence="2 3">
    <name type="scientific">Dyadobacter linearis</name>
    <dbReference type="NCBI Taxonomy" id="2823330"/>
    <lineage>
        <taxon>Bacteria</taxon>
        <taxon>Pseudomonadati</taxon>
        <taxon>Bacteroidota</taxon>
        <taxon>Cytophagia</taxon>
        <taxon>Cytophagales</taxon>
        <taxon>Spirosomataceae</taxon>
        <taxon>Dyadobacter</taxon>
    </lineage>
</organism>
<dbReference type="EMBL" id="CAJRAU010000002">
    <property type="protein sequence ID" value="CAG5069104.1"/>
    <property type="molecule type" value="Genomic_DNA"/>
</dbReference>
<evidence type="ECO:0008006" key="4">
    <source>
        <dbReference type="Google" id="ProtNLM"/>
    </source>
</evidence>
<sequence>MSIANLNMPVTQILFIMSLLGILSGIFSCSDRKSGFKPGVLTPRGYYVYAGKAYFYGGFSNASLIELTEADATEFEVFDQRFPGNEYAAEYAGDNKAVYFAGRLINGADSKTFVILDYGLGKDSNSVFYRHSVLSDDPANFVKIEGGFYKDSRHVYRGSYIVSDDPVNLKYLGQHGYIEYFSDSKGIIANDIRIDSVDVNSFVPLAHGYSKDKSQVFVIREARLEKVTNADAGSFQVVSKYFTKDSSNVFWRGTEMQEASPQTFKIISEEFHCSCDDRQIYFRNKKIPGADPGKIRAGKRLKYCNENEIVFED</sequence>
<dbReference type="InterPro" id="IPR027375">
    <property type="entry name" value="DKNYY"/>
</dbReference>
<evidence type="ECO:0000256" key="1">
    <source>
        <dbReference type="SAM" id="Phobius"/>
    </source>
</evidence>
<protein>
    <recommendedName>
        <fullName evidence="4">DKNYY family protein</fullName>
    </recommendedName>
</protein>
<dbReference type="Proteomes" id="UP000679725">
    <property type="component" value="Unassembled WGS sequence"/>
</dbReference>
<accession>A0ABN7RA68</accession>
<reference evidence="2 3" key="1">
    <citation type="submission" date="2021-04" db="EMBL/GenBank/DDBJ databases">
        <authorList>
            <person name="Rodrigo-Torres L."/>
            <person name="Arahal R. D."/>
            <person name="Lucena T."/>
        </authorList>
    </citation>
    <scope>NUCLEOTIDE SEQUENCE [LARGE SCALE GENOMIC DNA]</scope>
    <source>
        <strain evidence="2 3">CECT 9623</strain>
    </source>
</reference>